<dbReference type="Proteomes" id="UP001165293">
    <property type="component" value="Unassembled WGS sequence"/>
</dbReference>
<keyword evidence="2" id="KW-1133">Transmembrane helix</keyword>
<keyword evidence="4" id="KW-0418">Kinase</keyword>
<dbReference type="InterPro" id="IPR011009">
    <property type="entry name" value="Kinase-like_dom_sf"/>
</dbReference>
<evidence type="ECO:0000256" key="1">
    <source>
        <dbReference type="ARBA" id="ARBA00009670"/>
    </source>
</evidence>
<comment type="similarity">
    <text evidence="1">Belongs to the protein kinase superfamily. ADCK protein kinase family.</text>
</comment>
<evidence type="ECO:0000256" key="2">
    <source>
        <dbReference type="SAM" id="Phobius"/>
    </source>
</evidence>
<dbReference type="InterPro" id="IPR050154">
    <property type="entry name" value="UbiB_kinase"/>
</dbReference>
<dbReference type="InterPro" id="IPR004147">
    <property type="entry name" value="ABC1_dom"/>
</dbReference>
<dbReference type="RefSeq" id="WP_230525458.1">
    <property type="nucleotide sequence ID" value="NZ_JAJGAK010000001.1"/>
</dbReference>
<protein>
    <submittedName>
        <fullName evidence="4">AarF/ABC1/UbiB kinase family protein</fullName>
    </submittedName>
</protein>
<evidence type="ECO:0000259" key="3">
    <source>
        <dbReference type="Pfam" id="PF03109"/>
    </source>
</evidence>
<feature type="domain" description="ABC1 atypical kinase-like" evidence="3">
    <location>
        <begin position="88"/>
        <end position="331"/>
    </location>
</feature>
<name>A0ABS8JE37_9GAMM</name>
<dbReference type="SUPFAM" id="SSF56112">
    <property type="entry name" value="Protein kinase-like (PK-like)"/>
    <property type="match status" value="1"/>
</dbReference>
<dbReference type="Pfam" id="PF03109">
    <property type="entry name" value="ABC1"/>
    <property type="match status" value="1"/>
</dbReference>
<keyword evidence="2" id="KW-0812">Transmembrane</keyword>
<feature type="transmembrane region" description="Helical" evidence="2">
    <location>
        <begin position="490"/>
        <end position="511"/>
    </location>
</feature>
<dbReference type="PANTHER" id="PTHR10566">
    <property type="entry name" value="CHAPERONE-ACTIVITY OF BC1 COMPLEX CABC1 -RELATED"/>
    <property type="match status" value="1"/>
</dbReference>
<dbReference type="CDD" id="cd05121">
    <property type="entry name" value="ABC1_ADCK3-like"/>
    <property type="match status" value="1"/>
</dbReference>
<comment type="caution">
    <text evidence="4">The sequence shown here is derived from an EMBL/GenBank/DDBJ whole genome shotgun (WGS) entry which is preliminary data.</text>
</comment>
<dbReference type="PANTHER" id="PTHR10566:SF113">
    <property type="entry name" value="PROTEIN ACTIVITY OF BC1 COMPLEX KINASE 7, CHLOROPLASTIC"/>
    <property type="match status" value="1"/>
</dbReference>
<keyword evidence="5" id="KW-1185">Reference proteome</keyword>
<proteinExistence type="inferred from homology"/>
<gene>
    <name evidence="4" type="ORF">LK996_01765</name>
</gene>
<feature type="transmembrane region" description="Helical" evidence="2">
    <location>
        <begin position="523"/>
        <end position="546"/>
    </location>
</feature>
<sequence length="561" mass="62305">MNGQSPASLARSAQIITFLLKYRGAGVFSGIDLDKAAMGMDEVEPGDDSPEQFVDDLEALGPTFIKVGQALSTRPDMVPPAYLHALQRMQDDVQPIPFEVVRAVFEDEIGVRMNKVFQHVDEVPLGSASLAQVHRAVLRDGREVAVKVQRPFVAEVIRNDLDALAGFADKADRITDLGRRLRFADWVHEFRKTLLAELDYRVEAENLSRFSEHFVDYPELFVPQPINGLCSARVLTMDLVRGTKVTQLSGLRRTEQDMGCLGKALLRGYLDQMFVHGEIHADPHAGNMLVTDDGRLGLFDLGMIAHVPPKQRERLLKLLFGAVDGRGEEVANEAIAMGTRLEDFDHDRFQREIGQLVARYAAHAGSQAMSEGKLVVELVRISTACNLRTPPELSLLGKTLLNLEQVAFALDPHLDVKRITEQHIQHVMRERMRQSFSPANIAGEVLEVQSLLRESPRKISDILSLLSENRLNVQLGGLDDSQLMENLQKIANRITAGLITAALILASAMLMRVDTAGARLFGYPALALVCFLIGTVLGLALIWSALRRDHKARPREERGTR</sequence>
<accession>A0ABS8JE37</accession>
<dbReference type="EMBL" id="JAJGAK010000001">
    <property type="protein sequence ID" value="MCC8361810.1"/>
    <property type="molecule type" value="Genomic_DNA"/>
</dbReference>
<evidence type="ECO:0000313" key="5">
    <source>
        <dbReference type="Proteomes" id="UP001165293"/>
    </source>
</evidence>
<keyword evidence="4" id="KW-0808">Transferase</keyword>
<reference evidence="4" key="1">
    <citation type="submission" date="2021-10" db="EMBL/GenBank/DDBJ databases">
        <authorList>
            <person name="Lyu M."/>
            <person name="Wang X."/>
            <person name="Meng X."/>
            <person name="Xu K."/>
        </authorList>
    </citation>
    <scope>NUCLEOTIDE SEQUENCE</scope>
    <source>
        <strain evidence="4">A6</strain>
    </source>
</reference>
<evidence type="ECO:0000313" key="4">
    <source>
        <dbReference type="EMBL" id="MCC8361810.1"/>
    </source>
</evidence>
<organism evidence="4 5">
    <name type="scientific">Noviluteimonas lactosilytica</name>
    <dbReference type="NCBI Taxonomy" id="2888523"/>
    <lineage>
        <taxon>Bacteria</taxon>
        <taxon>Pseudomonadati</taxon>
        <taxon>Pseudomonadota</taxon>
        <taxon>Gammaproteobacteria</taxon>
        <taxon>Lysobacterales</taxon>
        <taxon>Lysobacteraceae</taxon>
        <taxon>Noviluteimonas</taxon>
    </lineage>
</organism>
<keyword evidence="2" id="KW-0472">Membrane</keyword>
<dbReference type="GO" id="GO:0016301">
    <property type="term" value="F:kinase activity"/>
    <property type="evidence" value="ECO:0007669"/>
    <property type="project" value="UniProtKB-KW"/>
</dbReference>